<dbReference type="PANTHER" id="PTHR10606:SF44">
    <property type="entry name" value="6-PHOSPHOFRUCTO 2-KINASE_FRUCTOSE 2,6-BISPHOSPHATASE LONG FORM"/>
    <property type="match status" value="1"/>
</dbReference>
<dbReference type="OrthoDB" id="267323at2759"/>
<evidence type="ECO:0000256" key="1">
    <source>
        <dbReference type="ARBA" id="ARBA00022741"/>
    </source>
</evidence>
<dbReference type="InterPro" id="IPR027417">
    <property type="entry name" value="P-loop_NTPase"/>
</dbReference>
<dbReference type="Proteomes" id="UP000191144">
    <property type="component" value="Chromosome F"/>
</dbReference>
<feature type="region of interest" description="Disordered" evidence="3">
    <location>
        <begin position="42"/>
        <end position="119"/>
    </location>
</feature>
<dbReference type="SUPFAM" id="SSF52540">
    <property type="entry name" value="P-loop containing nucleoside triphosphate hydrolases"/>
    <property type="match status" value="1"/>
</dbReference>
<dbReference type="GO" id="GO:0003873">
    <property type="term" value="F:6-phosphofructo-2-kinase activity"/>
    <property type="evidence" value="ECO:0007669"/>
    <property type="project" value="InterPro"/>
</dbReference>
<sequence length="376" mass="42595">MPEKLVIVMVGLPARGKSYIAQQIVGFFQDACHNTSSSRLFNAGKERRSQAVEATEESPRSNLYRTVTRQRYHLDEPHHTYRMDEKKIDDNTDSDESDDENAEQGQSSHPPSDSISRRGSAVPMNMLFDTENAAAVYARDQIALATIQKLCIWLESQDSHQVAVFDATNTTVARRSMIHDTVRAHTSSSTPIIFIESICNDPKTIHNNILHKVTMSPDFLHNPDKEWCYREFHSRMRNYERVYEPCDVSAEFKHDPHIDQIKVVDRGASITPASFASSTSLARDCGLLELLDRVYRNPAKDLPGSLPRMLDSMSAVRSSCSSTSSSLFSIPGLLLANRVFEFENVQKIADEVTYEQEQLQNMIHNIQVQEQKQGKE</sequence>
<feature type="domain" description="6-phosphofructo-2-kinase" evidence="4">
    <location>
        <begin position="127"/>
        <end position="270"/>
    </location>
</feature>
<evidence type="ECO:0000313" key="6">
    <source>
        <dbReference type="Proteomes" id="UP000191144"/>
    </source>
</evidence>
<gene>
    <name evidence="5" type="ORF">LAME_0F09252G</name>
</gene>
<dbReference type="PRINTS" id="PR00991">
    <property type="entry name" value="6PFRUCTKNASE"/>
</dbReference>
<evidence type="ECO:0000256" key="3">
    <source>
        <dbReference type="SAM" id="MobiDB-lite"/>
    </source>
</evidence>
<dbReference type="Gene3D" id="3.40.50.300">
    <property type="entry name" value="P-loop containing nucleotide triphosphate hydrolases"/>
    <property type="match status" value="1"/>
</dbReference>
<dbReference type="Pfam" id="PF01591">
    <property type="entry name" value="6PF2K"/>
    <property type="match status" value="2"/>
</dbReference>
<evidence type="ECO:0000313" key="5">
    <source>
        <dbReference type="EMBL" id="SCU94787.1"/>
    </source>
</evidence>
<feature type="compositionally biased region" description="Basic and acidic residues" evidence="3">
    <location>
        <begin position="72"/>
        <end position="90"/>
    </location>
</feature>
<organism evidence="5 6">
    <name type="scientific">Lachancea meyersii CBS 8951</name>
    <dbReference type="NCBI Taxonomy" id="1266667"/>
    <lineage>
        <taxon>Eukaryota</taxon>
        <taxon>Fungi</taxon>
        <taxon>Dikarya</taxon>
        <taxon>Ascomycota</taxon>
        <taxon>Saccharomycotina</taxon>
        <taxon>Saccharomycetes</taxon>
        <taxon>Saccharomycetales</taxon>
        <taxon>Saccharomycetaceae</taxon>
        <taxon>Lachancea</taxon>
    </lineage>
</organism>
<dbReference type="GO" id="GO:0005524">
    <property type="term" value="F:ATP binding"/>
    <property type="evidence" value="ECO:0007669"/>
    <property type="project" value="UniProtKB-KW"/>
</dbReference>
<reference evidence="6" key="1">
    <citation type="submission" date="2016-03" db="EMBL/GenBank/DDBJ databases">
        <authorList>
            <person name="Devillers Hugo."/>
        </authorList>
    </citation>
    <scope>NUCLEOTIDE SEQUENCE [LARGE SCALE GENOMIC DNA]</scope>
</reference>
<keyword evidence="2" id="KW-0067">ATP-binding</keyword>
<dbReference type="GO" id="GO:0006003">
    <property type="term" value="P:fructose 2,6-bisphosphate metabolic process"/>
    <property type="evidence" value="ECO:0007669"/>
    <property type="project" value="InterPro"/>
</dbReference>
<evidence type="ECO:0000256" key="2">
    <source>
        <dbReference type="ARBA" id="ARBA00022840"/>
    </source>
</evidence>
<dbReference type="InterPro" id="IPR003094">
    <property type="entry name" value="6Pfruct_kin"/>
</dbReference>
<dbReference type="GO" id="GO:0004331">
    <property type="term" value="F:fructose-2,6-bisphosphate 2-phosphatase activity"/>
    <property type="evidence" value="ECO:0007669"/>
    <property type="project" value="TreeGrafter"/>
</dbReference>
<accession>A0A1G4JVC5</accession>
<proteinExistence type="predicted"/>
<feature type="domain" description="6-phosphofructo-2-kinase" evidence="4">
    <location>
        <begin position="3"/>
        <end position="53"/>
    </location>
</feature>
<dbReference type="PANTHER" id="PTHR10606">
    <property type="entry name" value="6-PHOSPHOFRUCTO-2-KINASE/FRUCTOSE-2,6-BISPHOSPHATASE"/>
    <property type="match status" value="1"/>
</dbReference>
<dbReference type="InterPro" id="IPR013079">
    <property type="entry name" value="6Phosfructo_kin"/>
</dbReference>
<dbReference type="EMBL" id="LT598477">
    <property type="protein sequence ID" value="SCU94787.1"/>
    <property type="molecule type" value="Genomic_DNA"/>
</dbReference>
<dbReference type="GO" id="GO:0006000">
    <property type="term" value="P:fructose metabolic process"/>
    <property type="evidence" value="ECO:0007669"/>
    <property type="project" value="InterPro"/>
</dbReference>
<protein>
    <submittedName>
        <fullName evidence="5">LAME_0F09252g1_1</fullName>
    </submittedName>
</protein>
<feature type="compositionally biased region" description="Acidic residues" evidence="3">
    <location>
        <begin position="91"/>
        <end position="102"/>
    </location>
</feature>
<feature type="compositionally biased region" description="Polar residues" evidence="3">
    <location>
        <begin position="60"/>
        <end position="69"/>
    </location>
</feature>
<feature type="compositionally biased region" description="Polar residues" evidence="3">
    <location>
        <begin position="103"/>
        <end position="114"/>
    </location>
</feature>
<dbReference type="AlphaFoldDB" id="A0A1G4JVC5"/>
<name>A0A1G4JVC5_9SACH</name>
<keyword evidence="1" id="KW-0547">Nucleotide-binding</keyword>
<dbReference type="GO" id="GO:0005829">
    <property type="term" value="C:cytosol"/>
    <property type="evidence" value="ECO:0007669"/>
    <property type="project" value="TreeGrafter"/>
</dbReference>
<keyword evidence="6" id="KW-1185">Reference proteome</keyword>
<evidence type="ECO:0000259" key="4">
    <source>
        <dbReference type="Pfam" id="PF01591"/>
    </source>
</evidence>